<feature type="binding site" evidence="5">
    <location>
        <position position="51"/>
    </location>
    <ligand>
        <name>(2E)-4-hydroxy-3-methylbut-2-enyl diphosphate</name>
        <dbReference type="ChEBI" id="CHEBI:128753"/>
    </ligand>
</feature>
<dbReference type="KEGG" id="tos:Theos_1883"/>
<feature type="binding site" evidence="5">
    <location>
        <position position="248"/>
    </location>
    <ligand>
        <name>dimethylallyl diphosphate</name>
        <dbReference type="ChEBI" id="CHEBI:57623"/>
    </ligand>
</feature>
<comment type="pathway">
    <text evidence="5">Isoprenoid biosynthesis; isopentenyl diphosphate biosynthesis via DXP pathway; isopentenyl diphosphate from 1-deoxy-D-xylulose 5-phosphate: step 6/6.</text>
</comment>
<dbReference type="GO" id="GO:0050992">
    <property type="term" value="P:dimethylallyl diphosphate biosynthetic process"/>
    <property type="evidence" value="ECO:0007669"/>
    <property type="project" value="UniProtKB-UniRule"/>
</dbReference>
<dbReference type="GO" id="GO:0016114">
    <property type="term" value="P:terpenoid biosynthetic process"/>
    <property type="evidence" value="ECO:0007669"/>
    <property type="project" value="UniProtKB-UniRule"/>
</dbReference>
<keyword evidence="1 5" id="KW-0004">4Fe-4S</keyword>
<feature type="binding site" evidence="5">
    <location>
        <position position="20"/>
    </location>
    <ligand>
        <name>[4Fe-4S] cluster</name>
        <dbReference type="ChEBI" id="CHEBI:49883"/>
    </ligand>
</feature>
<feature type="binding site" evidence="5">
    <location>
        <position position="140"/>
    </location>
    <ligand>
        <name>isopentenyl diphosphate</name>
        <dbReference type="ChEBI" id="CHEBI:128769"/>
    </ligand>
</feature>
<protein>
    <recommendedName>
        <fullName evidence="5">4-hydroxy-3-methylbut-2-enyl diphosphate reductase</fullName>
        <shortName evidence="5">HMBPP reductase</shortName>
        <ecNumber evidence="5">1.17.7.4</ecNumber>
    </recommendedName>
</protein>
<feature type="binding site" evidence="5">
    <location>
        <position position="247"/>
    </location>
    <ligand>
        <name>dimethylallyl diphosphate</name>
        <dbReference type="ChEBI" id="CHEBI:57623"/>
    </ligand>
</feature>
<feature type="binding site" evidence="5">
    <location>
        <position position="140"/>
    </location>
    <ligand>
        <name>dimethylallyl diphosphate</name>
        <dbReference type="ChEBI" id="CHEBI:57623"/>
    </ligand>
</feature>
<feature type="binding site" evidence="5">
    <location>
        <position position="51"/>
    </location>
    <ligand>
        <name>dimethylallyl diphosphate</name>
        <dbReference type="ChEBI" id="CHEBI:57623"/>
    </ligand>
</feature>
<feature type="binding site" evidence="5">
    <location>
        <position position="291"/>
    </location>
    <ligand>
        <name>(2E)-4-hydroxy-3-methylbut-2-enyl diphosphate</name>
        <dbReference type="ChEBI" id="CHEBI:128753"/>
    </ligand>
</feature>
<comment type="catalytic activity">
    <reaction evidence="5">
        <text>dimethylallyl diphosphate + 2 oxidized [2Fe-2S]-[ferredoxin] + H2O = (2E)-4-hydroxy-3-methylbut-2-enyl diphosphate + 2 reduced [2Fe-2S]-[ferredoxin] + 2 H(+)</text>
        <dbReference type="Rhea" id="RHEA:24825"/>
        <dbReference type="Rhea" id="RHEA-COMP:10000"/>
        <dbReference type="Rhea" id="RHEA-COMP:10001"/>
        <dbReference type="ChEBI" id="CHEBI:15377"/>
        <dbReference type="ChEBI" id="CHEBI:15378"/>
        <dbReference type="ChEBI" id="CHEBI:33737"/>
        <dbReference type="ChEBI" id="CHEBI:33738"/>
        <dbReference type="ChEBI" id="CHEBI:57623"/>
        <dbReference type="ChEBI" id="CHEBI:128753"/>
        <dbReference type="EC" id="1.17.7.4"/>
    </reaction>
</comment>
<feature type="binding site" evidence="5">
    <location>
        <position position="291"/>
    </location>
    <ligand>
        <name>dimethylallyl diphosphate</name>
        <dbReference type="ChEBI" id="CHEBI:57623"/>
    </ligand>
</feature>
<dbReference type="GO" id="GO:0046872">
    <property type="term" value="F:metal ion binding"/>
    <property type="evidence" value="ECO:0007669"/>
    <property type="project" value="UniProtKB-KW"/>
</dbReference>
<dbReference type="EMBL" id="CP003249">
    <property type="protein sequence ID" value="AFV76897.1"/>
    <property type="molecule type" value="Genomic_DNA"/>
</dbReference>
<dbReference type="AlphaFoldDB" id="K7RKG1"/>
<comment type="cofactor">
    <cofactor evidence="5">
        <name>[4Fe-4S] cluster</name>
        <dbReference type="ChEBI" id="CHEBI:49883"/>
    </cofactor>
    <text evidence="5">Binds 1 [4Fe-4S] cluster per subunit.</text>
</comment>
<dbReference type="PANTHER" id="PTHR30426">
    <property type="entry name" value="4-HYDROXY-3-METHYLBUT-2-ENYL DIPHOSPHATE REDUCTASE"/>
    <property type="match status" value="1"/>
</dbReference>
<dbReference type="GO" id="GO:0051745">
    <property type="term" value="F:4-hydroxy-3-methylbut-2-enyl diphosphate reductase activity"/>
    <property type="evidence" value="ECO:0007669"/>
    <property type="project" value="UniProtKB-UniRule"/>
</dbReference>
<accession>K7RKG1</accession>
<dbReference type="Gene3D" id="3.40.1010.20">
    <property type="entry name" value="4-hydroxy-3-methylbut-2-enyl diphosphate reductase, catalytic domain"/>
    <property type="match status" value="2"/>
</dbReference>
<dbReference type="GO" id="GO:0051539">
    <property type="term" value="F:4 iron, 4 sulfur cluster binding"/>
    <property type="evidence" value="ECO:0007669"/>
    <property type="project" value="UniProtKB-UniRule"/>
</dbReference>
<feature type="active site" description="Proton donor" evidence="5">
    <location>
        <position position="142"/>
    </location>
</feature>
<reference evidence="6 7" key="1">
    <citation type="journal article" date="2013" name="Genome Announc.">
        <title>Whole Genome Sequencing of Thermus oshimai JL-2 and Thermus thermophilus JL-18, Incomplete Denitrifiers from the United States Great Basin.</title>
        <authorList>
            <person name="Murugapiran S.K."/>
            <person name="Huntemann M."/>
            <person name="Wei C.L."/>
            <person name="Han J."/>
            <person name="Detter J.C."/>
            <person name="Han C.S."/>
            <person name="Erkkila T.H."/>
            <person name="Teshima H."/>
            <person name="Chen A."/>
            <person name="Kyrpides N."/>
            <person name="Mavrommatis K."/>
            <person name="Markowitz V."/>
            <person name="Szeto E."/>
            <person name="Ivanova N."/>
            <person name="Pagani I."/>
            <person name="Lam J."/>
            <person name="McDonald A.I."/>
            <person name="Dodsworth J.A."/>
            <person name="Pati A."/>
            <person name="Goodwin L."/>
            <person name="Peters L."/>
            <person name="Pitluck S."/>
            <person name="Woyke T."/>
            <person name="Hedlund B.P."/>
        </authorList>
    </citation>
    <scope>NUCLEOTIDE SEQUENCE</scope>
    <source>
        <strain evidence="6 7">JL-2</strain>
    </source>
</reference>
<feature type="binding site" evidence="5">
    <location>
        <position position="247"/>
    </location>
    <ligand>
        <name>(2E)-4-hydroxy-3-methylbut-2-enyl diphosphate</name>
        <dbReference type="ChEBI" id="CHEBI:128753"/>
    </ligand>
</feature>
<keyword evidence="5" id="KW-0560">Oxidoreductase</keyword>
<dbReference type="UniPathway" id="UPA00059">
    <property type="reaction ID" value="UER00105"/>
</dbReference>
<organism evidence="6 7">
    <name type="scientific">Thermus oshimai JL-2</name>
    <dbReference type="NCBI Taxonomy" id="751945"/>
    <lineage>
        <taxon>Bacteria</taxon>
        <taxon>Thermotogati</taxon>
        <taxon>Deinococcota</taxon>
        <taxon>Deinococci</taxon>
        <taxon>Thermales</taxon>
        <taxon>Thermaceae</taxon>
        <taxon>Thermus</taxon>
    </lineage>
</organism>
<keyword evidence="7" id="KW-1185">Reference proteome</keyword>
<dbReference type="UniPathway" id="UPA00056">
    <property type="reaction ID" value="UER00097"/>
</dbReference>
<feature type="binding site" evidence="5">
    <location>
        <position position="291"/>
    </location>
    <ligand>
        <name>isopentenyl diphosphate</name>
        <dbReference type="ChEBI" id="CHEBI:128769"/>
    </ligand>
</feature>
<keyword evidence="2 5" id="KW-0479">Metal-binding</keyword>
<dbReference type="EC" id="1.17.7.4" evidence="5"/>
<comment type="pathway">
    <text evidence="5">Isoprenoid biosynthesis; dimethylallyl diphosphate biosynthesis; dimethylallyl diphosphate from (2E)-4-hydroxy-3-methylbutenyl diphosphate: step 1/1.</text>
</comment>
<feature type="binding site" evidence="5">
    <location>
        <position position="51"/>
    </location>
    <ligand>
        <name>isopentenyl diphosphate</name>
        <dbReference type="ChEBI" id="CHEBI:128769"/>
    </ligand>
</feature>
<dbReference type="Pfam" id="PF02401">
    <property type="entry name" value="LYTB"/>
    <property type="match status" value="1"/>
</dbReference>
<dbReference type="PANTHER" id="PTHR30426:SF0">
    <property type="entry name" value="4-HYDROXY-3-METHYLBUT-2-ENYL DIPHOSPHATE REDUCTASE"/>
    <property type="match status" value="1"/>
</dbReference>
<dbReference type="RefSeq" id="WP_016330076.1">
    <property type="nucleotide sequence ID" value="NC_019386.1"/>
</dbReference>
<dbReference type="CDD" id="cd13944">
    <property type="entry name" value="lytB_ispH"/>
    <property type="match status" value="1"/>
</dbReference>
<dbReference type="Gene3D" id="3.40.50.11270">
    <property type="match status" value="1"/>
</dbReference>
<feature type="binding site" evidence="5">
    <location>
        <position position="219"/>
    </location>
    <ligand>
        <name>[4Fe-4S] cluster</name>
        <dbReference type="ChEBI" id="CHEBI:49883"/>
    </ligand>
</feature>
<evidence type="ECO:0000256" key="5">
    <source>
        <dbReference type="HAMAP-Rule" id="MF_00191"/>
    </source>
</evidence>
<sequence length="338" mass="37844">MGGMQERLREVYLARPRGFCAGVVMAIRTVEEALSRYGGEGPLVVYHEIVHNQTVVERLRSKGVRFVEDLKEIPALGEQVAPYLVLSAHGHPPQVREEAARMGLTLLDATCPLVTKVHTEARRYAEEGYWILLIGDSADHQEVKGTYGEAPERTILVAVHTHVGRDPRLADPHTVEVPDPERVVVLTQTTLSVDDTLKTIEILKARFPKLVVPARKDLCYATQNRQDAVKRIAPKVEAFLVLSSPHSSNGMRLFELAQRLVGRAYRLESVRELKEEWLDGVERLGVTSAASTPEDLVEELVAHLKARNPDLRVMEEGEWEEIAFRMPRPIPPEEVLGG</sequence>
<proteinExistence type="inferred from homology"/>
<dbReference type="OrthoDB" id="9777362at2"/>
<feature type="binding site" evidence="5">
    <location>
        <position position="249"/>
    </location>
    <ligand>
        <name>dimethylallyl diphosphate</name>
        <dbReference type="ChEBI" id="CHEBI:57623"/>
    </ligand>
</feature>
<dbReference type="GO" id="GO:0019288">
    <property type="term" value="P:isopentenyl diphosphate biosynthetic process, methylerythritol 4-phosphate pathway"/>
    <property type="evidence" value="ECO:0007669"/>
    <property type="project" value="UniProtKB-UniRule"/>
</dbReference>
<evidence type="ECO:0000313" key="7">
    <source>
        <dbReference type="Proteomes" id="UP000000211"/>
    </source>
</evidence>
<dbReference type="NCBIfam" id="TIGR00216">
    <property type="entry name" value="ispH_lytB"/>
    <property type="match status" value="1"/>
</dbReference>
<dbReference type="Proteomes" id="UP000000211">
    <property type="component" value="Chromosome"/>
</dbReference>
<keyword evidence="3 5" id="KW-0408">Iron</keyword>
<feature type="binding site" evidence="5">
    <location>
        <position position="249"/>
    </location>
    <ligand>
        <name>isopentenyl diphosphate</name>
        <dbReference type="ChEBI" id="CHEBI:128769"/>
    </ligand>
</feature>
<feature type="binding site" evidence="5">
    <location>
        <position position="89"/>
    </location>
    <ligand>
        <name>(2E)-4-hydroxy-3-methylbut-2-enyl diphosphate</name>
        <dbReference type="ChEBI" id="CHEBI:128753"/>
    </ligand>
</feature>
<evidence type="ECO:0000256" key="1">
    <source>
        <dbReference type="ARBA" id="ARBA00022485"/>
    </source>
</evidence>
<feature type="binding site" evidence="5">
    <location>
        <position position="189"/>
    </location>
    <ligand>
        <name>(2E)-4-hydroxy-3-methylbut-2-enyl diphosphate</name>
        <dbReference type="ChEBI" id="CHEBI:128753"/>
    </ligand>
</feature>
<keyword evidence="4 5" id="KW-0411">Iron-sulfur</keyword>
<comment type="catalytic activity">
    <reaction evidence="5">
        <text>isopentenyl diphosphate + 2 oxidized [2Fe-2S]-[ferredoxin] + H2O = (2E)-4-hydroxy-3-methylbut-2-enyl diphosphate + 2 reduced [2Fe-2S]-[ferredoxin] + 2 H(+)</text>
        <dbReference type="Rhea" id="RHEA:24488"/>
        <dbReference type="Rhea" id="RHEA-COMP:10000"/>
        <dbReference type="Rhea" id="RHEA-COMP:10001"/>
        <dbReference type="ChEBI" id="CHEBI:15377"/>
        <dbReference type="ChEBI" id="CHEBI:15378"/>
        <dbReference type="ChEBI" id="CHEBI:33737"/>
        <dbReference type="ChEBI" id="CHEBI:33738"/>
        <dbReference type="ChEBI" id="CHEBI:128753"/>
        <dbReference type="ChEBI" id="CHEBI:128769"/>
        <dbReference type="EC" id="1.17.7.4"/>
    </reaction>
</comment>
<dbReference type="InterPro" id="IPR003451">
    <property type="entry name" value="LytB/IspH"/>
</dbReference>
<dbReference type="eggNOG" id="COG0761">
    <property type="taxonomic scope" value="Bacteria"/>
</dbReference>
<dbReference type="HAMAP" id="MF_00191">
    <property type="entry name" value="IspH"/>
    <property type="match status" value="1"/>
</dbReference>
<evidence type="ECO:0000256" key="4">
    <source>
        <dbReference type="ARBA" id="ARBA00023014"/>
    </source>
</evidence>
<keyword evidence="5" id="KW-0414">Isoprene biosynthesis</keyword>
<dbReference type="STRING" id="751945.Theos_1883"/>
<evidence type="ECO:0000256" key="2">
    <source>
        <dbReference type="ARBA" id="ARBA00022723"/>
    </source>
</evidence>
<feature type="binding site" evidence="5">
    <location>
        <position position="140"/>
    </location>
    <ligand>
        <name>(2E)-4-hydroxy-3-methylbut-2-enyl diphosphate</name>
        <dbReference type="ChEBI" id="CHEBI:128753"/>
    </ligand>
</feature>
<feature type="binding site" evidence="5">
    <location>
        <position position="248"/>
    </location>
    <ligand>
        <name>isopentenyl diphosphate</name>
        <dbReference type="ChEBI" id="CHEBI:128769"/>
    </ligand>
</feature>
<comment type="function">
    <text evidence="5">Catalyzes the conversion of 1-hydroxy-2-methyl-2-(E)-butenyl 4-diphosphate (HMBPP) into a mixture of isopentenyl diphosphate (IPP) and dimethylallyl diphosphate (DMAPP). Acts in the terminal step of the DOXP/MEP pathway for isoprenoid precursor biosynthesis.</text>
</comment>
<feature type="binding site" evidence="5">
    <location>
        <position position="248"/>
    </location>
    <ligand>
        <name>(2E)-4-hydroxy-3-methylbut-2-enyl diphosphate</name>
        <dbReference type="ChEBI" id="CHEBI:128753"/>
    </ligand>
</feature>
<feature type="binding site" evidence="5">
    <location>
        <position position="249"/>
    </location>
    <ligand>
        <name>(2E)-4-hydroxy-3-methylbut-2-enyl diphosphate</name>
        <dbReference type="ChEBI" id="CHEBI:128753"/>
    </ligand>
</feature>
<feature type="binding site" evidence="5">
    <location>
        <position position="89"/>
    </location>
    <ligand>
        <name>dimethylallyl diphosphate</name>
        <dbReference type="ChEBI" id="CHEBI:57623"/>
    </ligand>
</feature>
<name>K7RKG1_THEOS</name>
<evidence type="ECO:0000256" key="3">
    <source>
        <dbReference type="ARBA" id="ARBA00023004"/>
    </source>
</evidence>
<gene>
    <name evidence="5" type="primary">ispH</name>
    <name evidence="6" type="ORF">Theos_1883</name>
</gene>
<dbReference type="HOGENOM" id="CLU_027486_1_0_0"/>
<feature type="binding site" evidence="5">
    <location>
        <position position="111"/>
    </location>
    <ligand>
        <name>[4Fe-4S] cluster</name>
        <dbReference type="ChEBI" id="CHEBI:49883"/>
    </ligand>
</feature>
<comment type="similarity">
    <text evidence="5">Belongs to the IspH family.</text>
</comment>
<evidence type="ECO:0000313" key="6">
    <source>
        <dbReference type="EMBL" id="AFV76897.1"/>
    </source>
</evidence>
<dbReference type="PATRIC" id="fig|751945.3.peg.1845"/>
<feature type="binding site" evidence="5">
    <location>
        <position position="89"/>
    </location>
    <ligand>
        <name>isopentenyl diphosphate</name>
        <dbReference type="ChEBI" id="CHEBI:128769"/>
    </ligand>
</feature>
<feature type="binding site" evidence="5">
    <location>
        <position position="247"/>
    </location>
    <ligand>
        <name>isopentenyl diphosphate</name>
        <dbReference type="ChEBI" id="CHEBI:128769"/>
    </ligand>
</feature>